<dbReference type="EMBL" id="WQLB01000029">
    <property type="protein sequence ID" value="MVN88520.1"/>
    <property type="molecule type" value="Genomic_DNA"/>
</dbReference>
<dbReference type="RefSeq" id="WP_157460580.1">
    <property type="nucleotide sequence ID" value="NZ_WQLB01000029.1"/>
</dbReference>
<evidence type="ECO:0000313" key="2">
    <source>
        <dbReference type="EMBL" id="MVN88520.1"/>
    </source>
</evidence>
<feature type="region of interest" description="Disordered" evidence="1">
    <location>
        <begin position="176"/>
        <end position="206"/>
    </location>
</feature>
<sequence>MDYFNAHLVLEGMDWQLVDAKYEESDGRTTVTRLIHVFNGNEALVAVATEDQTLGLDFVDFYGKSADVIEAAAEQLEGYTETELQNAAEQAQTPGELQALLLKLGVTALTHNSAWKQAFIEGHIRQGPRETRLAALLAATLAVNPVFLPSMQAASQDEDPEIQAYSAGLLRVLNSGGDPLRGPASAPASEDIAGAEQRGEPPSAETLTQRRRALIQAALTAPVEEAAFWVSPLVKGTAESQQANAWRRPRRRVLLKTEAWSASLFLRAGDWAVMDWESEEGDQTLAARYVYVSAGDPNIWAEVIQTLGLTFVDFHGDDEDEINRGIGLLEGVYTEDELREVAEHATLGAELNEALLQLGITAATVNPSWKRSFIDGHLNFAPAEQRKAAMLAATFSMDPVFLPAIENAAEDANGVGEDFNVRSLARALLDVWAARRLT</sequence>
<comment type="caution">
    <text evidence="2">The sequence shown here is derived from an EMBL/GenBank/DDBJ whole genome shotgun (WGS) entry which is preliminary data.</text>
</comment>
<evidence type="ECO:0000256" key="1">
    <source>
        <dbReference type="SAM" id="MobiDB-lite"/>
    </source>
</evidence>
<evidence type="ECO:0000313" key="3">
    <source>
        <dbReference type="Proteomes" id="UP000483286"/>
    </source>
</evidence>
<organism evidence="2 3">
    <name type="scientific">Deinococcus arboris</name>
    <dbReference type="NCBI Taxonomy" id="2682977"/>
    <lineage>
        <taxon>Bacteria</taxon>
        <taxon>Thermotogati</taxon>
        <taxon>Deinococcota</taxon>
        <taxon>Deinococci</taxon>
        <taxon>Deinococcales</taxon>
        <taxon>Deinococcaceae</taxon>
        <taxon>Deinococcus</taxon>
    </lineage>
</organism>
<dbReference type="AlphaFoldDB" id="A0A7C9LWP6"/>
<gene>
    <name evidence="2" type="ORF">GO986_17405</name>
</gene>
<accession>A0A7C9LWP6</accession>
<dbReference type="Proteomes" id="UP000483286">
    <property type="component" value="Unassembled WGS sequence"/>
</dbReference>
<keyword evidence="3" id="KW-1185">Reference proteome</keyword>
<name>A0A7C9LWP6_9DEIO</name>
<protein>
    <submittedName>
        <fullName evidence="2">Uncharacterized protein</fullName>
    </submittedName>
</protein>
<proteinExistence type="predicted"/>
<reference evidence="2 3" key="1">
    <citation type="submission" date="2019-12" db="EMBL/GenBank/DDBJ databases">
        <title>Deinococcus sp. HMF7620 Genome sequencing and assembly.</title>
        <authorList>
            <person name="Kang H."/>
            <person name="Kim H."/>
            <person name="Joh K."/>
        </authorList>
    </citation>
    <scope>NUCLEOTIDE SEQUENCE [LARGE SCALE GENOMIC DNA]</scope>
    <source>
        <strain evidence="2 3">HMF7620</strain>
    </source>
</reference>